<dbReference type="EMBL" id="JACCJZ010000004">
    <property type="protein sequence ID" value="NYZ61405.1"/>
    <property type="molecule type" value="Genomic_DNA"/>
</dbReference>
<evidence type="ECO:0000313" key="2">
    <source>
        <dbReference type="Proteomes" id="UP000589896"/>
    </source>
</evidence>
<comment type="caution">
    <text evidence="1">The sequence shown here is derived from an EMBL/GenBank/DDBJ whole genome shotgun (WGS) entry which is preliminary data.</text>
</comment>
<accession>A0A7Z0QQZ0</accession>
<dbReference type="Proteomes" id="UP000589896">
    <property type="component" value="Unassembled WGS sequence"/>
</dbReference>
<dbReference type="RefSeq" id="WP_180543170.1">
    <property type="nucleotide sequence ID" value="NZ_JACCJZ010000004.1"/>
</dbReference>
<gene>
    <name evidence="1" type="ORF">H0E82_01320</name>
</gene>
<proteinExistence type="predicted"/>
<reference evidence="1 2" key="1">
    <citation type="submission" date="2020-07" db="EMBL/GenBank/DDBJ databases">
        <title>isolation of Luteimonas sp. SJ-16.</title>
        <authorList>
            <person name="Huang X.-X."/>
            <person name="Xu L."/>
            <person name="Sun J.-Q."/>
        </authorList>
    </citation>
    <scope>NUCLEOTIDE SEQUENCE [LARGE SCALE GENOMIC DNA]</scope>
    <source>
        <strain evidence="1 2">SJ-16</strain>
    </source>
</reference>
<organism evidence="1 2">
    <name type="scientific">Luteimonas deserti</name>
    <dbReference type="NCBI Taxonomy" id="2752306"/>
    <lineage>
        <taxon>Bacteria</taxon>
        <taxon>Pseudomonadati</taxon>
        <taxon>Pseudomonadota</taxon>
        <taxon>Gammaproteobacteria</taxon>
        <taxon>Lysobacterales</taxon>
        <taxon>Lysobacteraceae</taxon>
        <taxon>Luteimonas</taxon>
    </lineage>
</organism>
<protein>
    <submittedName>
        <fullName evidence="1">Uncharacterized protein</fullName>
    </submittedName>
</protein>
<keyword evidence="2" id="KW-1185">Reference proteome</keyword>
<sequence length="245" mass="25840">MRPTWMLGLLAVLALPAAGREPPAPHCVDARAIAEIHQADPFTLVLRDDNGGRHRLGLAGDCAGVLADEDARLVGRDGWICGAPGEAVQSARHACPVALVTPVDARAYAALVREAQAAPTTLGALVVRGERVRGFRGTPDYCVANRWLRSWHQGPSGIEVDVSPRQASGHRRYRIETTGACDDDGAEVLTLVSGTGTGMVCGHAGDHVLFSRAATAGGLEGEILRRISAGGETRCRVASVYPIDR</sequence>
<evidence type="ECO:0000313" key="1">
    <source>
        <dbReference type="EMBL" id="NYZ61405.1"/>
    </source>
</evidence>
<name>A0A7Z0QQZ0_9GAMM</name>
<dbReference type="AlphaFoldDB" id="A0A7Z0QQZ0"/>